<evidence type="ECO:0000313" key="1">
    <source>
        <dbReference type="EMBL" id="KOX80835.1"/>
    </source>
</evidence>
<keyword evidence="2" id="KW-1185">Reference proteome</keyword>
<gene>
    <name evidence="1" type="ORF">WN51_04700</name>
</gene>
<feature type="non-terminal residue" evidence="1">
    <location>
        <position position="1"/>
    </location>
</feature>
<organism evidence="1 2">
    <name type="scientific">Melipona quadrifasciata</name>
    <dbReference type="NCBI Taxonomy" id="166423"/>
    <lineage>
        <taxon>Eukaryota</taxon>
        <taxon>Metazoa</taxon>
        <taxon>Ecdysozoa</taxon>
        <taxon>Arthropoda</taxon>
        <taxon>Hexapoda</taxon>
        <taxon>Insecta</taxon>
        <taxon>Pterygota</taxon>
        <taxon>Neoptera</taxon>
        <taxon>Endopterygota</taxon>
        <taxon>Hymenoptera</taxon>
        <taxon>Apocrita</taxon>
        <taxon>Aculeata</taxon>
        <taxon>Apoidea</taxon>
        <taxon>Anthophila</taxon>
        <taxon>Apidae</taxon>
        <taxon>Melipona</taxon>
    </lineage>
</organism>
<reference evidence="1 2" key="1">
    <citation type="submission" date="2015-07" db="EMBL/GenBank/DDBJ databases">
        <title>The genome of Melipona quadrifasciata.</title>
        <authorList>
            <person name="Pan H."/>
            <person name="Kapheim K."/>
        </authorList>
    </citation>
    <scope>NUCLEOTIDE SEQUENCE [LARGE SCALE GENOMIC DNA]</scope>
    <source>
        <strain evidence="1">0111107301</strain>
        <tissue evidence="1">Whole body</tissue>
    </source>
</reference>
<dbReference type="EMBL" id="KQ435696">
    <property type="protein sequence ID" value="KOX80835.1"/>
    <property type="molecule type" value="Genomic_DNA"/>
</dbReference>
<evidence type="ECO:0000313" key="2">
    <source>
        <dbReference type="Proteomes" id="UP000053105"/>
    </source>
</evidence>
<protein>
    <recommendedName>
        <fullName evidence="3">Histone-lysine N-methyltransferase SETMAR</fullName>
    </recommendedName>
</protein>
<accession>A0A0M9AAY8</accession>
<sequence length="82" mass="9763">TSAIPSLETRQKLLQLGWDVLPHSCTIRLSLISLCWEFFNRKNLNHFSAAKDLDFSEHEISKLAERRRRVMDQNDRTMRYVE</sequence>
<proteinExistence type="predicted"/>
<evidence type="ECO:0008006" key="3">
    <source>
        <dbReference type="Google" id="ProtNLM"/>
    </source>
</evidence>
<dbReference type="Proteomes" id="UP000053105">
    <property type="component" value="Unassembled WGS sequence"/>
</dbReference>
<dbReference type="AlphaFoldDB" id="A0A0M9AAY8"/>
<name>A0A0M9AAY8_9HYME</name>